<dbReference type="PROSITE" id="PS51141">
    <property type="entry name" value="ZF_SBP"/>
    <property type="match status" value="1"/>
</dbReference>
<dbReference type="InterPro" id="IPR036893">
    <property type="entry name" value="SBP_sf"/>
</dbReference>
<evidence type="ECO:0000256" key="5">
    <source>
        <dbReference type="SAM" id="MobiDB-lite"/>
    </source>
</evidence>
<dbReference type="Proteomes" id="UP000030645">
    <property type="component" value="Unassembled WGS sequence"/>
</dbReference>
<dbReference type="STRING" id="981085.W9QNM5"/>
<dbReference type="KEGG" id="mnt:21393617"/>
<dbReference type="InterPro" id="IPR004333">
    <property type="entry name" value="SBP_dom"/>
</dbReference>
<evidence type="ECO:0000256" key="2">
    <source>
        <dbReference type="ARBA" id="ARBA00022771"/>
    </source>
</evidence>
<evidence type="ECO:0000313" key="8">
    <source>
        <dbReference type="Proteomes" id="UP000030645"/>
    </source>
</evidence>
<keyword evidence="8" id="KW-1185">Reference proteome</keyword>
<dbReference type="EMBL" id="KE343877">
    <property type="protein sequence ID" value="EXB44631.1"/>
    <property type="molecule type" value="Genomic_DNA"/>
</dbReference>
<name>W9QNM5_9ROSA</name>
<evidence type="ECO:0000313" key="7">
    <source>
        <dbReference type="EMBL" id="EXB44631.1"/>
    </source>
</evidence>
<dbReference type="PANTHER" id="PTHR31251:SF220">
    <property type="entry name" value="SBP-TYPE DOMAIN-CONTAINING PROTEIN"/>
    <property type="match status" value="1"/>
</dbReference>
<protein>
    <submittedName>
        <fullName evidence="7">Squamosa promoter-binding-like protein 5</fullName>
    </submittedName>
</protein>
<reference evidence="8" key="1">
    <citation type="submission" date="2013-01" db="EMBL/GenBank/DDBJ databases">
        <title>Draft Genome Sequence of a Mulberry Tree, Morus notabilis C.K. Schneid.</title>
        <authorList>
            <person name="He N."/>
            <person name="Zhao S."/>
        </authorList>
    </citation>
    <scope>NUCLEOTIDE SEQUENCE</scope>
</reference>
<evidence type="ECO:0000259" key="6">
    <source>
        <dbReference type="PROSITE" id="PS51141"/>
    </source>
</evidence>
<keyword evidence="3" id="KW-0862">Zinc</keyword>
<feature type="region of interest" description="Disordered" evidence="5">
    <location>
        <begin position="38"/>
        <end position="77"/>
    </location>
</feature>
<dbReference type="Pfam" id="PF03110">
    <property type="entry name" value="SBP"/>
    <property type="match status" value="1"/>
</dbReference>
<keyword evidence="2 4" id="KW-0863">Zinc-finger</keyword>
<feature type="compositionally biased region" description="Low complexity" evidence="5">
    <location>
        <begin position="57"/>
        <end position="77"/>
    </location>
</feature>
<evidence type="ECO:0000256" key="3">
    <source>
        <dbReference type="ARBA" id="ARBA00022833"/>
    </source>
</evidence>
<dbReference type="GO" id="GO:0008270">
    <property type="term" value="F:zinc ion binding"/>
    <property type="evidence" value="ECO:0007669"/>
    <property type="project" value="UniProtKB-KW"/>
</dbReference>
<evidence type="ECO:0000256" key="4">
    <source>
        <dbReference type="PROSITE-ProRule" id="PRU00470"/>
    </source>
</evidence>
<dbReference type="PANTHER" id="PTHR31251">
    <property type="entry name" value="SQUAMOSA PROMOTER-BINDING-LIKE PROTEIN 4"/>
    <property type="match status" value="1"/>
</dbReference>
<gene>
    <name evidence="7" type="ORF">L484_010322</name>
</gene>
<dbReference type="GO" id="GO:0003677">
    <property type="term" value="F:DNA binding"/>
    <property type="evidence" value="ECO:0007669"/>
    <property type="project" value="InterPro"/>
</dbReference>
<keyword evidence="1" id="KW-0479">Metal-binding</keyword>
<organism evidence="7 8">
    <name type="scientific">Morus notabilis</name>
    <dbReference type="NCBI Taxonomy" id="981085"/>
    <lineage>
        <taxon>Eukaryota</taxon>
        <taxon>Viridiplantae</taxon>
        <taxon>Streptophyta</taxon>
        <taxon>Embryophyta</taxon>
        <taxon>Tracheophyta</taxon>
        <taxon>Spermatophyta</taxon>
        <taxon>Magnoliopsida</taxon>
        <taxon>eudicotyledons</taxon>
        <taxon>Gunneridae</taxon>
        <taxon>Pentapetalae</taxon>
        <taxon>rosids</taxon>
        <taxon>fabids</taxon>
        <taxon>Rosales</taxon>
        <taxon>Moraceae</taxon>
        <taxon>Moreae</taxon>
        <taxon>Morus</taxon>
    </lineage>
</organism>
<dbReference type="AlphaFoldDB" id="W9QNM5"/>
<accession>W9QNM5</accession>
<dbReference type="OrthoDB" id="514967at2759"/>
<evidence type="ECO:0000256" key="1">
    <source>
        <dbReference type="ARBA" id="ARBA00022723"/>
    </source>
</evidence>
<dbReference type="Gene3D" id="4.10.1100.10">
    <property type="entry name" value="Transcription factor, SBP-box domain"/>
    <property type="match status" value="1"/>
</dbReference>
<sequence length="209" mass="23451">MELGKLDKTKQKMGMVVKKKLDQGQDEDYCSAEAEQTMGYTPENDNNKKKKGHVVFGSSSIGGKKSLSSGNNNNNNNNNNNMASRCCQAEKCAADLSDAKQYHRRHKVCEHHAKAQVVLVAGVRQRFCQQCSRFHELSEFDETRRSCRRRLAGHNERRRKSSAETHAEGSGRKGIGAQLKDTACGQADDRARIQIAPQENATYKHFHIT</sequence>
<feature type="domain" description="SBP-type" evidence="6">
    <location>
        <begin position="84"/>
        <end position="161"/>
    </location>
</feature>
<dbReference type="InterPro" id="IPR044817">
    <property type="entry name" value="SBP-like"/>
</dbReference>
<proteinExistence type="predicted"/>
<feature type="compositionally biased region" description="Basic and acidic residues" evidence="5">
    <location>
        <begin position="161"/>
        <end position="171"/>
    </location>
</feature>
<dbReference type="eggNOG" id="ENOG502S0JE">
    <property type="taxonomic scope" value="Eukaryota"/>
</dbReference>
<dbReference type="SUPFAM" id="SSF103612">
    <property type="entry name" value="SBT domain"/>
    <property type="match status" value="1"/>
</dbReference>
<feature type="region of interest" description="Disordered" evidence="5">
    <location>
        <begin position="152"/>
        <end position="181"/>
    </location>
</feature>
<dbReference type="GO" id="GO:0005634">
    <property type="term" value="C:nucleus"/>
    <property type="evidence" value="ECO:0007669"/>
    <property type="project" value="InterPro"/>
</dbReference>